<name>Q7X6A1_ORYSJ</name>
<dbReference type="Proteomes" id="UP000000763">
    <property type="component" value="Chromosome 4"/>
</dbReference>
<dbReference type="AlphaFoldDB" id="Q7X6A1"/>
<reference evidence="2" key="1">
    <citation type="journal article" date="2002" name="Nature">
        <title>Sequence and analysis of rice chromosome 4.</title>
        <authorList>
            <person name="Feng Q."/>
            <person name="Zhang Y."/>
            <person name="Hao P."/>
            <person name="Wang S."/>
            <person name="Fu G."/>
            <person name="Huang Y."/>
            <person name="Li Y."/>
            <person name="Zhu J."/>
            <person name="Liu Y."/>
            <person name="Hu X."/>
            <person name="Jia P."/>
            <person name="Zhang Y."/>
            <person name="Zhao Q."/>
            <person name="Ying K."/>
            <person name="Yu S."/>
            <person name="Tang Y."/>
            <person name="Weng Q."/>
            <person name="Zhang L."/>
            <person name="Lu Y."/>
            <person name="Mu J."/>
            <person name="Lu Y."/>
            <person name="Zhang L.S."/>
            <person name="Yu Z."/>
            <person name="Fan D."/>
            <person name="Liu X."/>
            <person name="Lu T."/>
            <person name="Li C."/>
            <person name="Wu Y."/>
            <person name="Sun T."/>
            <person name="Lei H."/>
            <person name="Li T."/>
            <person name="Hu H."/>
            <person name="Guan J."/>
            <person name="Wu M."/>
            <person name="Zhang R."/>
            <person name="Zhou B."/>
            <person name="Chen Z."/>
            <person name="Chen L."/>
            <person name="Jin Z."/>
            <person name="Wang R."/>
            <person name="Yin H."/>
            <person name="Cai Z."/>
            <person name="Ren S."/>
            <person name="Lv G."/>
            <person name="Gu W."/>
            <person name="Zhu G."/>
            <person name="Tu Y."/>
            <person name="Jia J."/>
            <person name="Zhang Y."/>
            <person name="Chen J."/>
            <person name="Kang H."/>
            <person name="Chen X."/>
            <person name="Shao C."/>
            <person name="Sun Y."/>
            <person name="Hu Q."/>
            <person name="Zhang X."/>
            <person name="Zhang W."/>
            <person name="Wang L."/>
            <person name="Ding C."/>
            <person name="Sheng H."/>
            <person name="Gu J."/>
            <person name="Chen S."/>
            <person name="Ni L."/>
            <person name="Zhu F."/>
            <person name="Chen W."/>
            <person name="Lan L."/>
            <person name="Lai Y."/>
            <person name="Cheng Z."/>
            <person name="Gu M."/>
            <person name="Jiang J."/>
            <person name="Li J."/>
            <person name="Hong G."/>
            <person name="Xue Y."/>
            <person name="Han B."/>
        </authorList>
    </citation>
    <scope>NUCLEOTIDE SEQUENCE</scope>
</reference>
<evidence type="ECO:0000313" key="4">
    <source>
        <dbReference type="Proteomes" id="UP000000763"/>
    </source>
</evidence>
<dbReference type="EMBL" id="AL731597">
    <property type="protein sequence ID" value="CAE05123.2"/>
    <property type="molecule type" value="Genomic_DNA"/>
</dbReference>
<feature type="region of interest" description="Disordered" evidence="1">
    <location>
        <begin position="148"/>
        <end position="167"/>
    </location>
</feature>
<reference evidence="4" key="3">
    <citation type="journal article" date="2008" name="Nucleic Acids Res.">
        <title>The rice annotation project database (RAP-DB): 2008 update.</title>
        <authorList>
            <consortium name="The rice annotation project (RAP)"/>
        </authorList>
    </citation>
    <scope>GENOME REANNOTATION</scope>
    <source>
        <strain evidence="4">cv. Nipponbare</strain>
    </source>
</reference>
<proteinExistence type="predicted"/>
<dbReference type="EMBL" id="AL731596">
    <property type="protein sequence ID" value="CAE02404.2"/>
    <property type="molecule type" value="Genomic_DNA"/>
</dbReference>
<protein>
    <submittedName>
        <fullName evidence="3">OSJNBa0023J03.18 protein</fullName>
    </submittedName>
    <submittedName>
        <fullName evidence="2">OSJNBa0024J22.8 protein</fullName>
    </submittedName>
</protein>
<accession>Q7X6A1</accession>
<feature type="region of interest" description="Disordered" evidence="1">
    <location>
        <begin position="60"/>
        <end position="91"/>
    </location>
</feature>
<evidence type="ECO:0000313" key="3">
    <source>
        <dbReference type="EMBL" id="CAE05123.2"/>
    </source>
</evidence>
<gene>
    <name evidence="3" type="ORF">OSJNBa0023J03.18</name>
    <name evidence="2" type="ORF">OSJNBa0024J22.8</name>
</gene>
<reference evidence="4" key="2">
    <citation type="journal article" date="2005" name="Nature">
        <title>The map-based sequence of the rice genome.</title>
        <authorList>
            <consortium name="International rice genome sequencing project (IRGSP)"/>
            <person name="Matsumoto T."/>
            <person name="Wu J."/>
            <person name="Kanamori H."/>
            <person name="Katayose Y."/>
            <person name="Fujisawa M."/>
            <person name="Namiki N."/>
            <person name="Mizuno H."/>
            <person name="Yamamoto K."/>
            <person name="Antonio B.A."/>
            <person name="Baba T."/>
            <person name="Sakata K."/>
            <person name="Nagamura Y."/>
            <person name="Aoki H."/>
            <person name="Arikawa K."/>
            <person name="Arita K."/>
            <person name="Bito T."/>
            <person name="Chiden Y."/>
            <person name="Fujitsuka N."/>
            <person name="Fukunaka R."/>
            <person name="Hamada M."/>
            <person name="Harada C."/>
            <person name="Hayashi A."/>
            <person name="Hijishita S."/>
            <person name="Honda M."/>
            <person name="Hosokawa S."/>
            <person name="Ichikawa Y."/>
            <person name="Idonuma A."/>
            <person name="Iijima M."/>
            <person name="Ikeda M."/>
            <person name="Ikeno M."/>
            <person name="Ito K."/>
            <person name="Ito S."/>
            <person name="Ito T."/>
            <person name="Ito Y."/>
            <person name="Ito Y."/>
            <person name="Iwabuchi A."/>
            <person name="Kamiya K."/>
            <person name="Karasawa W."/>
            <person name="Kurita K."/>
            <person name="Katagiri S."/>
            <person name="Kikuta A."/>
            <person name="Kobayashi H."/>
            <person name="Kobayashi N."/>
            <person name="Machita K."/>
            <person name="Maehara T."/>
            <person name="Masukawa M."/>
            <person name="Mizubayashi T."/>
            <person name="Mukai Y."/>
            <person name="Nagasaki H."/>
            <person name="Nagata Y."/>
            <person name="Naito S."/>
            <person name="Nakashima M."/>
            <person name="Nakama Y."/>
            <person name="Nakamichi Y."/>
            <person name="Nakamura M."/>
            <person name="Meguro A."/>
            <person name="Negishi M."/>
            <person name="Ohta I."/>
            <person name="Ohta T."/>
            <person name="Okamoto M."/>
            <person name="Ono N."/>
            <person name="Saji S."/>
            <person name="Sakaguchi M."/>
            <person name="Sakai K."/>
            <person name="Shibata M."/>
            <person name="Shimokawa T."/>
            <person name="Song J."/>
            <person name="Takazaki Y."/>
            <person name="Terasawa K."/>
            <person name="Tsugane M."/>
            <person name="Tsuji K."/>
            <person name="Ueda S."/>
            <person name="Waki K."/>
            <person name="Yamagata H."/>
            <person name="Yamamoto M."/>
            <person name="Yamamoto S."/>
            <person name="Yamane H."/>
            <person name="Yoshiki S."/>
            <person name="Yoshihara R."/>
            <person name="Yukawa K."/>
            <person name="Zhong H."/>
            <person name="Yano M."/>
            <person name="Yuan Q."/>
            <person name="Ouyang S."/>
            <person name="Liu J."/>
            <person name="Jones K.M."/>
            <person name="Gansberger K."/>
            <person name="Moffat K."/>
            <person name="Hill J."/>
            <person name="Bera J."/>
            <person name="Fadrosh D."/>
            <person name="Jin S."/>
            <person name="Johri S."/>
            <person name="Kim M."/>
            <person name="Overton L."/>
            <person name="Reardon M."/>
            <person name="Tsitrin T."/>
            <person name="Vuong H."/>
            <person name="Weaver B."/>
            <person name="Ciecko A."/>
            <person name="Tallon L."/>
            <person name="Jackson J."/>
            <person name="Pai G."/>
            <person name="Aken S.V."/>
            <person name="Utterback T."/>
            <person name="Reidmuller S."/>
            <person name="Feldblyum T."/>
            <person name="Hsiao J."/>
            <person name="Zismann V."/>
            <person name="Iobst S."/>
            <person name="de Vazeille A.R."/>
            <person name="Buell C.R."/>
            <person name="Ying K."/>
            <person name="Li Y."/>
            <person name="Lu T."/>
            <person name="Huang Y."/>
            <person name="Zhao Q."/>
            <person name="Feng Q."/>
            <person name="Zhang L."/>
            <person name="Zhu J."/>
            <person name="Weng Q."/>
            <person name="Mu J."/>
            <person name="Lu Y."/>
            <person name="Fan D."/>
            <person name="Liu Y."/>
            <person name="Guan J."/>
            <person name="Zhang Y."/>
            <person name="Yu S."/>
            <person name="Liu X."/>
            <person name="Zhang Y."/>
            <person name="Hong G."/>
            <person name="Han B."/>
            <person name="Choisne N."/>
            <person name="Demange N."/>
            <person name="Orjeda G."/>
            <person name="Samain S."/>
            <person name="Cattolico L."/>
            <person name="Pelletier E."/>
            <person name="Couloux A."/>
            <person name="Segurens B."/>
            <person name="Wincker P."/>
            <person name="D'Hont A."/>
            <person name="Scarpelli C."/>
            <person name="Weissenbach J."/>
            <person name="Salanoubat M."/>
            <person name="Quetier F."/>
            <person name="Yu Y."/>
            <person name="Kim H.R."/>
            <person name="Rambo T."/>
            <person name="Currie J."/>
            <person name="Collura K."/>
            <person name="Luo M."/>
            <person name="Yang T."/>
            <person name="Ammiraju J.S.S."/>
            <person name="Engler F."/>
            <person name="Soderlund C."/>
            <person name="Wing R.A."/>
            <person name="Palmer L.E."/>
            <person name="de la Bastide M."/>
            <person name="Spiegel L."/>
            <person name="Nascimento L."/>
            <person name="Zutavern T."/>
            <person name="O'Shaughnessy A."/>
            <person name="Dike S."/>
            <person name="Dedhia N."/>
            <person name="Preston R."/>
            <person name="Balija V."/>
            <person name="McCombie W.R."/>
            <person name="Chow T."/>
            <person name="Chen H."/>
            <person name="Chung M."/>
            <person name="Chen C."/>
            <person name="Shaw J."/>
            <person name="Wu H."/>
            <person name="Hsiao K."/>
            <person name="Chao Y."/>
            <person name="Chu M."/>
            <person name="Cheng C."/>
            <person name="Hour A."/>
            <person name="Lee P."/>
            <person name="Lin S."/>
            <person name="Lin Y."/>
            <person name="Liou J."/>
            <person name="Liu S."/>
            <person name="Hsing Y."/>
            <person name="Raghuvanshi S."/>
            <person name="Mohanty A."/>
            <person name="Bharti A.K."/>
            <person name="Gaur A."/>
            <person name="Gupta V."/>
            <person name="Kumar D."/>
            <person name="Ravi V."/>
            <person name="Vij S."/>
            <person name="Kapur A."/>
            <person name="Khurana P."/>
            <person name="Khurana P."/>
            <person name="Khurana J.P."/>
            <person name="Tyagi A.K."/>
            <person name="Gaikwad K."/>
            <person name="Singh A."/>
            <person name="Dalal V."/>
            <person name="Srivastava S."/>
            <person name="Dixit A."/>
            <person name="Pal A.K."/>
            <person name="Ghazi I.A."/>
            <person name="Yadav M."/>
            <person name="Pandit A."/>
            <person name="Bhargava A."/>
            <person name="Sureshbabu K."/>
            <person name="Batra K."/>
            <person name="Sharma T.R."/>
            <person name="Mohapatra T."/>
            <person name="Singh N.K."/>
            <person name="Messing J."/>
            <person name="Nelson A.B."/>
            <person name="Fuks G."/>
            <person name="Kavchok S."/>
            <person name="Keizer G."/>
            <person name="Linton E."/>
            <person name="Llaca V."/>
            <person name="Song R."/>
            <person name="Tanyolac B."/>
            <person name="Young S."/>
            <person name="Ho-Il K."/>
            <person name="Hahn J.H."/>
            <person name="Sangsakoo G."/>
            <person name="Vanavichit A."/>
            <person name="de Mattos Luiz.A.T."/>
            <person name="Zimmer P.D."/>
            <person name="Malone G."/>
            <person name="Dellagostin O."/>
            <person name="de Oliveira A.C."/>
            <person name="Bevan M."/>
            <person name="Bancroft I."/>
            <person name="Minx P."/>
            <person name="Cordum H."/>
            <person name="Wilson R."/>
            <person name="Cheng Z."/>
            <person name="Jin W."/>
            <person name="Jiang J."/>
            <person name="Leong S.A."/>
            <person name="Iwama H."/>
            <person name="Gojobori T."/>
            <person name="Itoh T."/>
            <person name="Niimura Y."/>
            <person name="Fujii Y."/>
            <person name="Habara T."/>
            <person name="Sakai H."/>
            <person name="Sato Y."/>
            <person name="Wilson G."/>
            <person name="Kumar K."/>
            <person name="McCouch S."/>
            <person name="Juretic N."/>
            <person name="Hoen D."/>
            <person name="Wright S."/>
            <person name="Bruskiewich R."/>
            <person name="Bureau T."/>
            <person name="Miyao A."/>
            <person name="Hirochika H."/>
            <person name="Nishikawa T."/>
            <person name="Kadowaki K."/>
            <person name="Sugiura M."/>
            <person name="Burr B."/>
            <person name="Sasaki T."/>
        </authorList>
    </citation>
    <scope>NUCLEOTIDE SEQUENCE [LARGE SCALE GENOMIC DNA]</scope>
    <source>
        <strain evidence="4">cv. Nipponbare</strain>
    </source>
</reference>
<evidence type="ECO:0000313" key="2">
    <source>
        <dbReference type="EMBL" id="CAE02404.2"/>
    </source>
</evidence>
<evidence type="ECO:0000256" key="1">
    <source>
        <dbReference type="SAM" id="MobiDB-lite"/>
    </source>
</evidence>
<organism evidence="2 4">
    <name type="scientific">Oryza sativa subsp. japonica</name>
    <name type="common">Rice</name>
    <dbReference type="NCBI Taxonomy" id="39947"/>
    <lineage>
        <taxon>Eukaryota</taxon>
        <taxon>Viridiplantae</taxon>
        <taxon>Streptophyta</taxon>
        <taxon>Embryophyta</taxon>
        <taxon>Tracheophyta</taxon>
        <taxon>Spermatophyta</taxon>
        <taxon>Magnoliopsida</taxon>
        <taxon>Liliopsida</taxon>
        <taxon>Poales</taxon>
        <taxon>Poaceae</taxon>
        <taxon>BOP clade</taxon>
        <taxon>Oryzoideae</taxon>
        <taxon>Oryzeae</taxon>
        <taxon>Oryzinae</taxon>
        <taxon>Oryza</taxon>
        <taxon>Oryza sativa</taxon>
    </lineage>
</organism>
<sequence>MEIKLSDKQSIKSTGTLTNLKARFWTCTEVKQIFQASVCFSHQHAFGTPSGTEFQRLLPMAEKPPQSPGTGVKPPATKPPGAKHPSPEVEASNVIPVTLDKLTSEQRQELEQMMSSVKDKFMNSFKETRQGTIIQKYKLKVVAADEARTSSSQGGKGAVDASGDKGDGLQDGVVEDLGEDGAEVQEEPPRCTNFQDQVDYAVQHALFNQSGVLVNTLTNMIKSVIDGTIAEHQTTGPIYLSGGVFPNYRNREQFGLKPNDTGNLYRQPYPEWFERVPLPNRYKVPNFSKFSGQDNISTYEHVSRFLAQCGEASAVDALRVRLFPLSLSGTTFTWFSSLPYNSVQGFNSSDQGEILITGVRKLVSSRTEEDDFEVAAAEWVRSKKVVQCQWVKNSGKEERFCWNEGMRLPSIGDCLGCSNNAGCSSQSYSRSNRLSQKRVPVHQRLGPVNQDRYQDDDEDRKIQWCPSGIFTKNQKRRVQRMRNRERFQEVEQEINHRLKKTKPRQEWRVKSKIATADETEADKAKRLAKGKSVASASVNMVFVLPAEYEAKQADVDDVEEASARLILLPEQAILEKQDFGPALKLNRSSRPSS</sequence>